<gene>
    <name evidence="2" type="ORF">DVR09_06735</name>
</gene>
<dbReference type="InterPro" id="IPR047216">
    <property type="entry name" value="Endonuclease_DUF559_bact"/>
</dbReference>
<proteinExistence type="predicted"/>
<dbReference type="Proteomes" id="UP000254508">
    <property type="component" value="Chromosome"/>
</dbReference>
<evidence type="ECO:0000313" key="3">
    <source>
        <dbReference type="Proteomes" id="UP000254508"/>
    </source>
</evidence>
<evidence type="ECO:0000259" key="1">
    <source>
        <dbReference type="Pfam" id="PF04480"/>
    </source>
</evidence>
<accession>A0A345YHW9</accession>
<dbReference type="KEGG" id="err:DVR09_06735"/>
<dbReference type="SUPFAM" id="SSF52980">
    <property type="entry name" value="Restriction endonuclease-like"/>
    <property type="match status" value="1"/>
</dbReference>
<organism evidence="2 3">
    <name type="scientific">Erythrobacter aureus</name>
    <dbReference type="NCBI Taxonomy" id="2182384"/>
    <lineage>
        <taxon>Bacteria</taxon>
        <taxon>Pseudomonadati</taxon>
        <taxon>Pseudomonadota</taxon>
        <taxon>Alphaproteobacteria</taxon>
        <taxon>Sphingomonadales</taxon>
        <taxon>Erythrobacteraceae</taxon>
        <taxon>Erythrobacter/Porphyrobacter group</taxon>
        <taxon>Erythrobacter</taxon>
    </lineage>
</organism>
<feature type="domain" description="DUF559" evidence="1">
    <location>
        <begin position="2"/>
        <end position="95"/>
    </location>
</feature>
<dbReference type="Pfam" id="PF04480">
    <property type="entry name" value="DUF559"/>
    <property type="match status" value="1"/>
</dbReference>
<dbReference type="InterPro" id="IPR007569">
    <property type="entry name" value="DUF559"/>
</dbReference>
<evidence type="ECO:0000313" key="2">
    <source>
        <dbReference type="EMBL" id="AXK43521.1"/>
    </source>
</evidence>
<dbReference type="EMBL" id="CP031357">
    <property type="protein sequence ID" value="AXK43521.1"/>
    <property type="molecule type" value="Genomic_DNA"/>
</dbReference>
<protein>
    <submittedName>
        <fullName evidence="2">DUF559 domain-containing protein</fullName>
    </submittedName>
</protein>
<dbReference type="PANTHER" id="PTHR38590">
    <property type="entry name" value="BLL0828 PROTEIN"/>
    <property type="match status" value="1"/>
</dbReference>
<dbReference type="AlphaFoldDB" id="A0A345YHW9"/>
<sequence length="114" mass="12991">MSKPERMLWQQLRQRPSGFKFRRQHPIGPYIADFCCLSERFVVEVDGSAHENSDRAKFDERRAQYLRENGFRVLRVNATRVLADAVDTAEAIVAWLADPSTSLRLVPSRAGEAG</sequence>
<dbReference type="PANTHER" id="PTHR38590:SF1">
    <property type="entry name" value="BLL0828 PROTEIN"/>
    <property type="match status" value="1"/>
</dbReference>
<dbReference type="InterPro" id="IPR011335">
    <property type="entry name" value="Restrct_endonuc-II-like"/>
</dbReference>
<name>A0A345YHW9_9SPHN</name>
<dbReference type="Gene3D" id="3.40.960.10">
    <property type="entry name" value="VSR Endonuclease"/>
    <property type="match status" value="1"/>
</dbReference>
<dbReference type="CDD" id="cd01038">
    <property type="entry name" value="Endonuclease_DUF559"/>
    <property type="match status" value="1"/>
</dbReference>
<keyword evidence="3" id="KW-1185">Reference proteome</keyword>
<reference evidence="3" key="1">
    <citation type="submission" date="2018-07" db="EMBL/GenBank/DDBJ databases">
        <title>Genome sequence of Erythrobacter strain YH-07, an antagonistic bacterium isolated from Yellow Sea.</title>
        <authorList>
            <person name="Tang T."/>
            <person name="Liu Q."/>
            <person name="Sun X."/>
        </authorList>
    </citation>
    <scope>NUCLEOTIDE SEQUENCE [LARGE SCALE GENOMIC DNA]</scope>
    <source>
        <strain evidence="3">YH-07</strain>
    </source>
</reference>
<dbReference type="OrthoDB" id="9798754at2"/>